<evidence type="ECO:0000256" key="3">
    <source>
        <dbReference type="ARBA" id="ARBA00022771"/>
    </source>
</evidence>
<feature type="compositionally biased region" description="Basic residues" evidence="6">
    <location>
        <begin position="18"/>
        <end position="28"/>
    </location>
</feature>
<protein>
    <recommendedName>
        <fullName evidence="9">AC transposase</fullName>
    </recommendedName>
</protein>
<dbReference type="AlphaFoldDB" id="A0A1C7MC43"/>
<keyword evidence="8" id="KW-1185">Reference proteome</keyword>
<keyword evidence="3" id="KW-0863">Zinc-finger</keyword>
<dbReference type="PANTHER" id="PTHR46481">
    <property type="entry name" value="ZINC FINGER BED DOMAIN-CONTAINING PROTEIN 4"/>
    <property type="match status" value="1"/>
</dbReference>
<organism evidence="7 8">
    <name type="scientific">Grifola frondosa</name>
    <name type="common">Maitake</name>
    <name type="synonym">Polyporus frondosus</name>
    <dbReference type="NCBI Taxonomy" id="5627"/>
    <lineage>
        <taxon>Eukaryota</taxon>
        <taxon>Fungi</taxon>
        <taxon>Dikarya</taxon>
        <taxon>Basidiomycota</taxon>
        <taxon>Agaricomycotina</taxon>
        <taxon>Agaricomycetes</taxon>
        <taxon>Polyporales</taxon>
        <taxon>Grifolaceae</taxon>
        <taxon>Grifola</taxon>
    </lineage>
</organism>
<dbReference type="GO" id="GO:0005634">
    <property type="term" value="C:nucleus"/>
    <property type="evidence" value="ECO:0007669"/>
    <property type="project" value="UniProtKB-SubCell"/>
</dbReference>
<keyword evidence="5" id="KW-0539">Nucleus</keyword>
<dbReference type="InterPro" id="IPR052035">
    <property type="entry name" value="ZnF_BED_domain_contain"/>
</dbReference>
<reference evidence="7 8" key="1">
    <citation type="submission" date="2016-03" db="EMBL/GenBank/DDBJ databases">
        <title>Whole genome sequencing of Grifola frondosa 9006-11.</title>
        <authorList>
            <person name="Min B."/>
            <person name="Park H."/>
            <person name="Kim J.-G."/>
            <person name="Cho H."/>
            <person name="Oh Y.-L."/>
            <person name="Kong W.-S."/>
            <person name="Choi I.-G."/>
        </authorList>
    </citation>
    <scope>NUCLEOTIDE SEQUENCE [LARGE SCALE GENOMIC DNA]</scope>
    <source>
        <strain evidence="7 8">9006-11</strain>
    </source>
</reference>
<accession>A0A1C7MC43</accession>
<dbReference type="OrthoDB" id="2802474at2759"/>
<dbReference type="STRING" id="5627.A0A1C7MC43"/>
<gene>
    <name evidence="7" type="ORF">A0H81_06552</name>
</gene>
<evidence type="ECO:0000313" key="7">
    <source>
        <dbReference type="EMBL" id="OBZ73926.1"/>
    </source>
</evidence>
<dbReference type="Proteomes" id="UP000092993">
    <property type="component" value="Unassembled WGS sequence"/>
</dbReference>
<evidence type="ECO:0000256" key="1">
    <source>
        <dbReference type="ARBA" id="ARBA00004123"/>
    </source>
</evidence>
<evidence type="ECO:0000256" key="5">
    <source>
        <dbReference type="ARBA" id="ARBA00023242"/>
    </source>
</evidence>
<evidence type="ECO:0000313" key="8">
    <source>
        <dbReference type="Proteomes" id="UP000092993"/>
    </source>
</evidence>
<keyword evidence="4" id="KW-0862">Zinc</keyword>
<keyword evidence="2" id="KW-0479">Metal-binding</keyword>
<proteinExistence type="predicted"/>
<dbReference type="PANTHER" id="PTHR46481:SF10">
    <property type="entry name" value="ZINC FINGER BED DOMAIN-CONTAINING PROTEIN 39"/>
    <property type="match status" value="1"/>
</dbReference>
<comment type="subcellular location">
    <subcellularLocation>
        <location evidence="1">Nucleus</location>
    </subcellularLocation>
</comment>
<name>A0A1C7MC43_GRIFR</name>
<feature type="region of interest" description="Disordered" evidence="6">
    <location>
        <begin position="18"/>
        <end position="44"/>
    </location>
</feature>
<sequence>MMRKMAAPKIALLSIKQLKRRVSKTSKQPRREATQPDEVDDNGMLKDVEVQEITTLQLTQDEHRHDIDHFFNQLYMKIGANGMEKGHRDRKHCKLRVTIVNEVMMLWHHLEAKHPATYCKWAQKHDFEFRLPGDVKKWKDAMKRCIIAYSEQVFREAAIEWLIATDQPISALEHPKFKAMINIASRVTDGVKIPSRKVACKEILCLFDAQMEGLRKRLNSENATGEVSLTCDAWQAANIDTYFAVTAHWIDKVMPNVWELRNTLLSFTCLNSAHNGHRLGQALYKIVDWVGIAHKHVNTFVYEIGCEEKNLVKRCKIDDLKLSKQEWDRVKLFLNLLGHADNGQQSFSSK</sequence>
<evidence type="ECO:0000256" key="2">
    <source>
        <dbReference type="ARBA" id="ARBA00022723"/>
    </source>
</evidence>
<evidence type="ECO:0000256" key="6">
    <source>
        <dbReference type="SAM" id="MobiDB-lite"/>
    </source>
</evidence>
<comment type="caution">
    <text evidence="7">The sequence shown here is derived from an EMBL/GenBank/DDBJ whole genome shotgun (WGS) entry which is preliminary data.</text>
</comment>
<evidence type="ECO:0000256" key="4">
    <source>
        <dbReference type="ARBA" id="ARBA00022833"/>
    </source>
</evidence>
<dbReference type="GO" id="GO:0008270">
    <property type="term" value="F:zinc ion binding"/>
    <property type="evidence" value="ECO:0007669"/>
    <property type="project" value="UniProtKB-KW"/>
</dbReference>
<evidence type="ECO:0008006" key="9">
    <source>
        <dbReference type="Google" id="ProtNLM"/>
    </source>
</evidence>
<dbReference type="EMBL" id="LUGG01000006">
    <property type="protein sequence ID" value="OBZ73926.1"/>
    <property type="molecule type" value="Genomic_DNA"/>
</dbReference>